<reference evidence="1 2" key="1">
    <citation type="submission" date="2016-03" db="EMBL/GenBank/DDBJ databases">
        <title>Draft Genome Sequence of the Strain BR 10245 (Bradyrhizobium sp.) isolated from nodules of Centrolobium paraense.</title>
        <authorList>
            <person name="Simoes-Araujo J.L.Sr."/>
            <person name="Barauna A.C."/>
            <person name="Silva K."/>
            <person name="Zilli J.E."/>
        </authorList>
    </citation>
    <scope>NUCLEOTIDE SEQUENCE [LARGE SCALE GENOMIC DNA]</scope>
    <source>
        <strain evidence="1 2">BR 10245</strain>
    </source>
</reference>
<sequence length="63" mass="7007">MSRSTCDLPTAGYAIVVDGRIKTEFTTKEGAQTGARDLKRRFPMLQVKVYDAEARSDEEVLLA</sequence>
<dbReference type="Proteomes" id="UP000076959">
    <property type="component" value="Unassembled WGS sequence"/>
</dbReference>
<proteinExistence type="predicted"/>
<protein>
    <recommendedName>
        <fullName evidence="3">DUF5678 domain-containing protein</fullName>
    </recommendedName>
</protein>
<evidence type="ECO:0000313" key="2">
    <source>
        <dbReference type="Proteomes" id="UP000076959"/>
    </source>
</evidence>
<dbReference type="AlphaFoldDB" id="A0A176Y7V6"/>
<organism evidence="1 2">
    <name type="scientific">Bradyrhizobium centrolobii</name>
    <dbReference type="NCBI Taxonomy" id="1505087"/>
    <lineage>
        <taxon>Bacteria</taxon>
        <taxon>Pseudomonadati</taxon>
        <taxon>Pseudomonadota</taxon>
        <taxon>Alphaproteobacteria</taxon>
        <taxon>Hyphomicrobiales</taxon>
        <taxon>Nitrobacteraceae</taxon>
        <taxon>Bradyrhizobium</taxon>
    </lineage>
</organism>
<evidence type="ECO:0008006" key="3">
    <source>
        <dbReference type="Google" id="ProtNLM"/>
    </source>
</evidence>
<gene>
    <name evidence="1" type="ORF">AYJ54_36985</name>
</gene>
<keyword evidence="2" id="KW-1185">Reference proteome</keyword>
<accession>A0A176Y7V6</accession>
<name>A0A176Y7V6_9BRAD</name>
<dbReference type="OrthoDB" id="8265523at2"/>
<comment type="caution">
    <text evidence="1">The sequence shown here is derived from an EMBL/GenBank/DDBJ whole genome shotgun (WGS) entry which is preliminary data.</text>
</comment>
<evidence type="ECO:0000313" key="1">
    <source>
        <dbReference type="EMBL" id="OAE96351.1"/>
    </source>
</evidence>
<dbReference type="EMBL" id="LUUB01000131">
    <property type="protein sequence ID" value="OAE96351.1"/>
    <property type="molecule type" value="Genomic_DNA"/>
</dbReference>